<evidence type="ECO:0000313" key="2">
    <source>
        <dbReference type="Proteomes" id="UP000298030"/>
    </source>
</evidence>
<accession>A0A4Y7RY04</accession>
<dbReference type="EMBL" id="QPFP01000415">
    <property type="protein sequence ID" value="TEB13552.1"/>
    <property type="molecule type" value="Genomic_DNA"/>
</dbReference>
<dbReference type="AlphaFoldDB" id="A0A4Y7RY04"/>
<protein>
    <submittedName>
        <fullName evidence="1">Uncharacterized protein</fullName>
    </submittedName>
</protein>
<keyword evidence="2" id="KW-1185">Reference proteome</keyword>
<comment type="caution">
    <text evidence="1">The sequence shown here is derived from an EMBL/GenBank/DDBJ whole genome shotgun (WGS) entry which is preliminary data.</text>
</comment>
<name>A0A4Y7RY04_COPMI</name>
<organism evidence="1 2">
    <name type="scientific">Coprinellus micaceus</name>
    <name type="common">Glistening ink-cap mushroom</name>
    <name type="synonym">Coprinus micaceus</name>
    <dbReference type="NCBI Taxonomy" id="71717"/>
    <lineage>
        <taxon>Eukaryota</taxon>
        <taxon>Fungi</taxon>
        <taxon>Dikarya</taxon>
        <taxon>Basidiomycota</taxon>
        <taxon>Agaricomycotina</taxon>
        <taxon>Agaricomycetes</taxon>
        <taxon>Agaricomycetidae</taxon>
        <taxon>Agaricales</taxon>
        <taxon>Agaricineae</taxon>
        <taxon>Psathyrellaceae</taxon>
        <taxon>Coprinellus</taxon>
    </lineage>
</organism>
<evidence type="ECO:0000313" key="1">
    <source>
        <dbReference type="EMBL" id="TEB13552.1"/>
    </source>
</evidence>
<dbReference type="Proteomes" id="UP000298030">
    <property type="component" value="Unassembled WGS sequence"/>
</dbReference>
<sequence length="182" mass="20752">MDSTVLHRVHSQKWGLHLVYTGQYDLGFSGLRDTHLPGAVTQPFAPRPSAFGEDERFTWRRVSRPFVFEDDTKMTQRNTEWSMNEPLQQDCGAFFLFSGQSMIAAGHWCFHYSFSLPSVNEFGPHINRLCRIFPTPPPTSAVKQPRLERWPFSGANLRTKILYFRLSYGTPHACSAPAPSVS</sequence>
<reference evidence="1 2" key="1">
    <citation type="journal article" date="2019" name="Nat. Ecol. Evol.">
        <title>Megaphylogeny resolves global patterns of mushroom evolution.</title>
        <authorList>
            <person name="Varga T."/>
            <person name="Krizsan K."/>
            <person name="Foldi C."/>
            <person name="Dima B."/>
            <person name="Sanchez-Garcia M."/>
            <person name="Sanchez-Ramirez S."/>
            <person name="Szollosi G.J."/>
            <person name="Szarkandi J.G."/>
            <person name="Papp V."/>
            <person name="Albert L."/>
            <person name="Andreopoulos W."/>
            <person name="Angelini C."/>
            <person name="Antonin V."/>
            <person name="Barry K.W."/>
            <person name="Bougher N.L."/>
            <person name="Buchanan P."/>
            <person name="Buyck B."/>
            <person name="Bense V."/>
            <person name="Catcheside P."/>
            <person name="Chovatia M."/>
            <person name="Cooper J."/>
            <person name="Damon W."/>
            <person name="Desjardin D."/>
            <person name="Finy P."/>
            <person name="Geml J."/>
            <person name="Haridas S."/>
            <person name="Hughes K."/>
            <person name="Justo A."/>
            <person name="Karasinski D."/>
            <person name="Kautmanova I."/>
            <person name="Kiss B."/>
            <person name="Kocsube S."/>
            <person name="Kotiranta H."/>
            <person name="LaButti K.M."/>
            <person name="Lechner B.E."/>
            <person name="Liimatainen K."/>
            <person name="Lipzen A."/>
            <person name="Lukacs Z."/>
            <person name="Mihaltcheva S."/>
            <person name="Morgado L.N."/>
            <person name="Niskanen T."/>
            <person name="Noordeloos M.E."/>
            <person name="Ohm R.A."/>
            <person name="Ortiz-Santana B."/>
            <person name="Ovrebo C."/>
            <person name="Racz N."/>
            <person name="Riley R."/>
            <person name="Savchenko A."/>
            <person name="Shiryaev A."/>
            <person name="Soop K."/>
            <person name="Spirin V."/>
            <person name="Szebenyi C."/>
            <person name="Tomsovsky M."/>
            <person name="Tulloss R.E."/>
            <person name="Uehling J."/>
            <person name="Grigoriev I.V."/>
            <person name="Vagvolgyi C."/>
            <person name="Papp T."/>
            <person name="Martin F.M."/>
            <person name="Miettinen O."/>
            <person name="Hibbett D.S."/>
            <person name="Nagy L.G."/>
        </authorList>
    </citation>
    <scope>NUCLEOTIDE SEQUENCE [LARGE SCALE GENOMIC DNA]</scope>
    <source>
        <strain evidence="1 2">FP101781</strain>
    </source>
</reference>
<gene>
    <name evidence="1" type="ORF">FA13DRAFT_955317</name>
</gene>
<proteinExistence type="predicted"/>